<dbReference type="Proteomes" id="UP001139365">
    <property type="component" value="Unassembled WGS sequence"/>
</dbReference>
<comment type="pathway">
    <text evidence="2">Nitrogen metabolism; urea cycle; L-ornithine and urea from L-arginine: step 1/1.</text>
</comment>
<dbReference type="InterPro" id="IPR014033">
    <property type="entry name" value="Arginase"/>
</dbReference>
<dbReference type="GO" id="GO:0006525">
    <property type="term" value="P:arginine metabolic process"/>
    <property type="evidence" value="ECO:0007669"/>
    <property type="project" value="UniProtKB-KW"/>
</dbReference>
<accession>A0AAE3FG08</accession>
<dbReference type="PANTHER" id="PTHR43782">
    <property type="entry name" value="ARGINASE"/>
    <property type="match status" value="1"/>
</dbReference>
<evidence type="ECO:0000256" key="6">
    <source>
        <dbReference type="ARBA" id="ARBA00022723"/>
    </source>
</evidence>
<proteinExistence type="inferred from homology"/>
<dbReference type="CDD" id="cd09989">
    <property type="entry name" value="Arginase"/>
    <property type="match status" value="1"/>
</dbReference>
<keyword evidence="7" id="KW-0378">Hydrolase</keyword>
<evidence type="ECO:0000313" key="10">
    <source>
        <dbReference type="EMBL" id="MCI5754705.1"/>
    </source>
</evidence>
<evidence type="ECO:0000256" key="2">
    <source>
        <dbReference type="ARBA" id="ARBA00005098"/>
    </source>
</evidence>
<evidence type="ECO:0000256" key="7">
    <source>
        <dbReference type="ARBA" id="ARBA00022801"/>
    </source>
</evidence>
<dbReference type="PROSITE" id="PS51409">
    <property type="entry name" value="ARGINASE_2"/>
    <property type="match status" value="1"/>
</dbReference>
<dbReference type="GO" id="GO:0005829">
    <property type="term" value="C:cytosol"/>
    <property type="evidence" value="ECO:0007669"/>
    <property type="project" value="TreeGrafter"/>
</dbReference>
<dbReference type="InterPro" id="IPR023696">
    <property type="entry name" value="Ureohydrolase_dom_sf"/>
</dbReference>
<evidence type="ECO:0000256" key="3">
    <source>
        <dbReference type="ARBA" id="ARBA00012168"/>
    </source>
</evidence>
<organism evidence="10 11">
    <name type="scientific">Candidatus Colimorpha enterica</name>
    <dbReference type="NCBI Taxonomy" id="3083063"/>
    <lineage>
        <taxon>Bacteria</taxon>
        <taxon>Pseudomonadati</taxon>
        <taxon>Bacteroidota</taxon>
        <taxon>Bacteroidia</taxon>
        <taxon>Bacteroidales</taxon>
        <taxon>Candidatus Colimorpha</taxon>
    </lineage>
</organism>
<evidence type="ECO:0000256" key="9">
    <source>
        <dbReference type="PROSITE-ProRule" id="PRU00742"/>
    </source>
</evidence>
<sequence length="285" mass="30573">MKVSLLEAPVCAGSPTVGSQYAFGHLIKNGFADIFGGARVVPMEKPQPCGIPENPRMKGAAEVMAVSRVLYENVRREIEDGYFPIVIGGDHSAAIGSVSGSAAETERLSVVYIDGHTDINTEMSSPSGFIHGMPLASAMGLCCDYLTVGKRGAVRGEDIYIIGARSIDEPEYPIISENGVHLYTADCVRERGISGIMNEVMGSIEGNIHVSFDVDFLDGDIFPSTGYRMPDGLDIETLYSILGPVFASGRVRSMDVVEYNPLLDTGGGDLCRLREIFSHISELVG</sequence>
<dbReference type="EC" id="3.5.3.1" evidence="3"/>
<dbReference type="GO" id="GO:0004053">
    <property type="term" value="F:arginase activity"/>
    <property type="evidence" value="ECO:0007669"/>
    <property type="project" value="UniProtKB-EC"/>
</dbReference>
<name>A0AAE3FG08_9BACT</name>
<dbReference type="EMBL" id="JALEMU010000005">
    <property type="protein sequence ID" value="MCI5754705.1"/>
    <property type="molecule type" value="Genomic_DNA"/>
</dbReference>
<dbReference type="AlphaFoldDB" id="A0AAE3FG08"/>
<evidence type="ECO:0000256" key="4">
    <source>
        <dbReference type="ARBA" id="ARBA00018123"/>
    </source>
</evidence>
<comment type="caution">
    <text evidence="10">The sequence shown here is derived from an EMBL/GenBank/DDBJ whole genome shotgun (WGS) entry which is preliminary data.</text>
</comment>
<dbReference type="Gene3D" id="3.40.800.10">
    <property type="entry name" value="Ureohydrolase domain"/>
    <property type="match status" value="1"/>
</dbReference>
<keyword evidence="5" id="KW-0056">Arginine metabolism</keyword>
<evidence type="ECO:0000256" key="5">
    <source>
        <dbReference type="ARBA" id="ARBA00022503"/>
    </source>
</evidence>
<dbReference type="PRINTS" id="PR00116">
    <property type="entry name" value="ARGINASE"/>
</dbReference>
<reference evidence="10 11" key="1">
    <citation type="submission" date="2022-03" db="EMBL/GenBank/DDBJ databases">
        <title>Metagenome-assembled genomes from swine fecal metagenomes.</title>
        <authorList>
            <person name="Holman D.B."/>
            <person name="Kommadath A."/>
        </authorList>
    </citation>
    <scope>NUCLEOTIDE SEQUENCE [LARGE SCALE GENOMIC DNA]</scope>
    <source>
        <strain evidence="10">SUG147</strain>
    </source>
</reference>
<keyword evidence="6" id="KW-0479">Metal-binding</keyword>
<evidence type="ECO:0000256" key="1">
    <source>
        <dbReference type="ARBA" id="ARBA00001936"/>
    </source>
</evidence>
<gene>
    <name evidence="10" type="ORF">MR241_00225</name>
</gene>
<dbReference type="InterPro" id="IPR006035">
    <property type="entry name" value="Ureohydrolase"/>
</dbReference>
<comment type="similarity">
    <text evidence="9">Belongs to the arginase family.</text>
</comment>
<keyword evidence="8" id="KW-0464">Manganese</keyword>
<dbReference type="SUPFAM" id="SSF52768">
    <property type="entry name" value="Arginase/deacetylase"/>
    <property type="match status" value="1"/>
</dbReference>
<dbReference type="Pfam" id="PF00491">
    <property type="entry name" value="Arginase"/>
    <property type="match status" value="1"/>
</dbReference>
<evidence type="ECO:0000256" key="8">
    <source>
        <dbReference type="ARBA" id="ARBA00023211"/>
    </source>
</evidence>
<dbReference type="PANTHER" id="PTHR43782:SF3">
    <property type="entry name" value="ARGINASE"/>
    <property type="match status" value="1"/>
</dbReference>
<comment type="cofactor">
    <cofactor evidence="1">
        <name>Mn(2+)</name>
        <dbReference type="ChEBI" id="CHEBI:29035"/>
    </cofactor>
</comment>
<protein>
    <recommendedName>
        <fullName evidence="4">Arginase</fullName>
        <ecNumber evidence="3">3.5.3.1</ecNumber>
    </recommendedName>
</protein>
<dbReference type="GO" id="GO:0030145">
    <property type="term" value="F:manganese ion binding"/>
    <property type="evidence" value="ECO:0007669"/>
    <property type="project" value="TreeGrafter"/>
</dbReference>
<evidence type="ECO:0000313" key="11">
    <source>
        <dbReference type="Proteomes" id="UP001139365"/>
    </source>
</evidence>